<name>A0A179IAU1_CORDF</name>
<organism evidence="2 3">
    <name type="scientific">Cordyceps confragosa</name>
    <name type="common">Lecanicillium lecanii</name>
    <dbReference type="NCBI Taxonomy" id="2714763"/>
    <lineage>
        <taxon>Eukaryota</taxon>
        <taxon>Fungi</taxon>
        <taxon>Dikarya</taxon>
        <taxon>Ascomycota</taxon>
        <taxon>Pezizomycotina</taxon>
        <taxon>Sordariomycetes</taxon>
        <taxon>Hypocreomycetidae</taxon>
        <taxon>Hypocreales</taxon>
        <taxon>Cordycipitaceae</taxon>
        <taxon>Akanthomyces</taxon>
    </lineage>
</organism>
<keyword evidence="1" id="KW-0732">Signal</keyword>
<gene>
    <name evidence="2" type="ORF">LLEC1_01162</name>
</gene>
<evidence type="ECO:0000313" key="2">
    <source>
        <dbReference type="EMBL" id="OAQ99021.1"/>
    </source>
</evidence>
<proteinExistence type="predicted"/>
<feature type="chain" id="PRO_5008104331" description="Cyanovirin-N domain-containing protein" evidence="1">
    <location>
        <begin position="22"/>
        <end position="371"/>
    </location>
</feature>
<dbReference type="AlphaFoldDB" id="A0A179IAU1"/>
<keyword evidence="3" id="KW-1185">Reference proteome</keyword>
<accession>A0A179IAU1</accession>
<comment type="caution">
    <text evidence="2">The sequence shown here is derived from an EMBL/GenBank/DDBJ whole genome shotgun (WGS) entry which is preliminary data.</text>
</comment>
<dbReference type="OrthoDB" id="4186099at2759"/>
<sequence length="371" mass="38374">MFNPTRGVLVLGSLFFAPVLAVNCSKGLSYCGTALISRGYDQQRLVDALEKTGQAGISSIINGSVYHCDDDSGNISFVTTCDVCKDGGAGHDDSCDTSKRANCDARFTYCGSTLTSRAGYSPQVESALRQASQPINSGFTSQSLFKCTGDASGTVEFLSYCGSCVDGGAGNSDSCADKSGSNCSSGIAYCGFNLLNKGGYHTRLSNALQSVFPDSAERDQKMGVSLFMCNGNGNVTALSTCNCLNGGSGANDYCASPSCKKGVNFCGTSLMQNSGNSAMLTLLAPGAQRSTLAAALSAAGQPTDNAHVENSVFTCQVDIQANKVKFLSFCGNNATQCINGGAASDHCQPTKCRFGIDYCGKTLLAKGKSNP</sequence>
<dbReference type="EMBL" id="LUKN01002478">
    <property type="protein sequence ID" value="OAQ99021.1"/>
    <property type="molecule type" value="Genomic_DNA"/>
</dbReference>
<reference evidence="2 3" key="1">
    <citation type="submission" date="2016-03" db="EMBL/GenBank/DDBJ databases">
        <title>Fine-scale spatial genetic structure of a fungal parasite of coffee scale insects.</title>
        <authorList>
            <person name="Jackson D."/>
            <person name="Zemenick K.A."/>
            <person name="Malloure B."/>
            <person name="Quandt C.A."/>
            <person name="James T.Y."/>
        </authorList>
    </citation>
    <scope>NUCLEOTIDE SEQUENCE [LARGE SCALE GENOMIC DNA]</scope>
    <source>
        <strain evidence="2 3">UM487</strain>
    </source>
</reference>
<protein>
    <recommendedName>
        <fullName evidence="4">Cyanovirin-N domain-containing protein</fullName>
    </recommendedName>
</protein>
<feature type="signal peptide" evidence="1">
    <location>
        <begin position="1"/>
        <end position="21"/>
    </location>
</feature>
<dbReference type="Proteomes" id="UP000243081">
    <property type="component" value="Unassembled WGS sequence"/>
</dbReference>
<evidence type="ECO:0008006" key="4">
    <source>
        <dbReference type="Google" id="ProtNLM"/>
    </source>
</evidence>
<evidence type="ECO:0000256" key="1">
    <source>
        <dbReference type="SAM" id="SignalP"/>
    </source>
</evidence>
<evidence type="ECO:0000313" key="3">
    <source>
        <dbReference type="Proteomes" id="UP000243081"/>
    </source>
</evidence>